<evidence type="ECO:0000256" key="4">
    <source>
        <dbReference type="ARBA" id="ARBA00022692"/>
    </source>
</evidence>
<dbReference type="AlphaFoldDB" id="A0A249DWB4"/>
<dbReference type="GO" id="GO:0015184">
    <property type="term" value="F:L-cystine transmembrane transporter activity"/>
    <property type="evidence" value="ECO:0007669"/>
    <property type="project" value="TreeGrafter"/>
</dbReference>
<comment type="similarity">
    <text evidence="2">Belongs to the dicarboxylate/amino acid:cation symporter (DAACS) (TC 2.A.23) family.</text>
</comment>
<evidence type="ECO:0000256" key="6">
    <source>
        <dbReference type="ARBA" id="ARBA00022989"/>
    </source>
</evidence>
<evidence type="ECO:0000256" key="5">
    <source>
        <dbReference type="ARBA" id="ARBA00022970"/>
    </source>
</evidence>
<dbReference type="InterPro" id="IPR036458">
    <property type="entry name" value="Na:dicarbo_symporter_sf"/>
</dbReference>
<feature type="transmembrane region" description="Helical" evidence="8">
    <location>
        <begin position="222"/>
        <end position="245"/>
    </location>
</feature>
<reference evidence="9 10" key="2">
    <citation type="submission" date="2017-09" db="EMBL/GenBank/DDBJ databases">
        <title>The genome of whitefly Bemisia tabaci, a global crop pest, provides novel insights into virus transmission, host adaptation and insecticide resistance.</title>
        <authorList>
            <person name="Kaur N."/>
            <person name="Kliot A."/>
            <person name="Pinheiro P.V."/>
            <person name="Luan J."/>
            <person name="Zheng Y."/>
            <person name="Liu W."/>
            <person name="Sun H."/>
            <person name="Yang X."/>
            <person name="Xu Y."/>
            <person name="Luo Y."/>
            <person name="Kruse A."/>
            <person name="Fisher T.W."/>
            <person name="Nelson D.R."/>
            <person name="Elimelech M."/>
            <person name="MacCoss M."/>
            <person name="Johnson R."/>
            <person name="Cohen E."/>
            <person name="Hunter W.B."/>
            <person name="Brown J.K."/>
            <person name="Jander G."/>
            <person name="Cilia M."/>
            <person name="Douglas A.E."/>
            <person name="Ghanim M."/>
            <person name="Simmons A.M."/>
            <person name="Wintermantel W.M."/>
            <person name="Ling K.-S."/>
            <person name="Fei Z."/>
        </authorList>
    </citation>
    <scope>NUCLEOTIDE SEQUENCE [LARGE SCALE GENOMIC DNA]</scope>
    <source>
        <strain evidence="9 10">MEAM1</strain>
    </source>
</reference>
<organism evidence="9 10">
    <name type="scientific">Candidatus Hamiltonella defensa</name>
    <name type="common">Bemisia tabaci</name>
    <dbReference type="NCBI Taxonomy" id="672795"/>
    <lineage>
        <taxon>Bacteria</taxon>
        <taxon>Pseudomonadati</taxon>
        <taxon>Pseudomonadota</taxon>
        <taxon>Gammaproteobacteria</taxon>
        <taxon>Enterobacterales</taxon>
        <taxon>Enterobacteriaceae</taxon>
        <taxon>aphid secondary symbionts</taxon>
        <taxon>Candidatus Williamhamiltonella</taxon>
    </lineage>
</organism>
<dbReference type="GO" id="GO:0015293">
    <property type="term" value="F:symporter activity"/>
    <property type="evidence" value="ECO:0007669"/>
    <property type="project" value="InterPro"/>
</dbReference>
<evidence type="ECO:0000256" key="2">
    <source>
        <dbReference type="ARBA" id="ARBA00006148"/>
    </source>
</evidence>
<dbReference type="Pfam" id="PF00375">
    <property type="entry name" value="SDF"/>
    <property type="match status" value="1"/>
</dbReference>
<evidence type="ECO:0000313" key="9">
    <source>
        <dbReference type="EMBL" id="ASX25843.1"/>
    </source>
</evidence>
<feature type="transmembrane region" description="Helical" evidence="8">
    <location>
        <begin position="176"/>
        <end position="202"/>
    </location>
</feature>
<protein>
    <submittedName>
        <fullName evidence="9">L-cystine transporter tcyP</fullName>
    </submittedName>
</protein>
<evidence type="ECO:0000256" key="3">
    <source>
        <dbReference type="ARBA" id="ARBA00022448"/>
    </source>
</evidence>
<dbReference type="PANTHER" id="PTHR42865">
    <property type="entry name" value="PROTON/GLUTAMATE-ASPARTATE SYMPORTER"/>
    <property type="match status" value="1"/>
</dbReference>
<reference evidence="10" key="1">
    <citation type="submission" date="2016-06" db="EMBL/GenBank/DDBJ databases">
        <authorList>
            <person name="Chen W."/>
            <person name="Hasegawa D.K."/>
        </authorList>
    </citation>
    <scope>NUCLEOTIDE SEQUENCE [LARGE SCALE GENOMIC DNA]</scope>
    <source>
        <strain evidence="10">MEAM1</strain>
    </source>
</reference>
<dbReference type="InterPro" id="IPR001991">
    <property type="entry name" value="Na-dicarboxylate_symporter"/>
</dbReference>
<feature type="transmembrane region" description="Helical" evidence="8">
    <location>
        <begin position="370"/>
        <end position="389"/>
    </location>
</feature>
<dbReference type="Proteomes" id="UP000216438">
    <property type="component" value="Chromosome"/>
</dbReference>
<evidence type="ECO:0000256" key="1">
    <source>
        <dbReference type="ARBA" id="ARBA00004141"/>
    </source>
</evidence>
<dbReference type="SUPFAM" id="SSF118215">
    <property type="entry name" value="Proton glutamate symport protein"/>
    <property type="match status" value="1"/>
</dbReference>
<evidence type="ECO:0000256" key="7">
    <source>
        <dbReference type="ARBA" id="ARBA00023136"/>
    </source>
</evidence>
<keyword evidence="7 8" id="KW-0472">Membrane</keyword>
<feature type="transmembrane region" description="Helical" evidence="8">
    <location>
        <begin position="104"/>
        <end position="130"/>
    </location>
</feature>
<keyword evidence="3" id="KW-0813">Transport</keyword>
<evidence type="ECO:0000256" key="8">
    <source>
        <dbReference type="SAM" id="Phobius"/>
    </source>
</evidence>
<feature type="transmembrane region" description="Helical" evidence="8">
    <location>
        <begin position="72"/>
        <end position="92"/>
    </location>
</feature>
<dbReference type="EMBL" id="CP016303">
    <property type="protein sequence ID" value="ASX25843.1"/>
    <property type="molecule type" value="Genomic_DNA"/>
</dbReference>
<dbReference type="GO" id="GO:0005886">
    <property type="term" value="C:plasma membrane"/>
    <property type="evidence" value="ECO:0007669"/>
    <property type="project" value="TreeGrafter"/>
</dbReference>
<keyword evidence="6 8" id="KW-1133">Transmembrane helix</keyword>
<dbReference type="Gene3D" id="1.10.3860.10">
    <property type="entry name" value="Sodium:dicarboxylate symporter"/>
    <property type="match status" value="1"/>
</dbReference>
<keyword evidence="4 8" id="KW-0812">Transmembrane</keyword>
<name>A0A249DWB4_9ENTR</name>
<dbReference type="FunFam" id="1.10.3860.10:FF:000004">
    <property type="entry name" value="L-cystine transporter tcyP"/>
    <property type="match status" value="1"/>
</dbReference>
<proteinExistence type="inferred from homology"/>
<keyword evidence="5" id="KW-0029">Amino-acid transport</keyword>
<gene>
    <name evidence="9" type="ORF">BA171_01440</name>
</gene>
<accession>A0A249DWB4</accession>
<feature type="transmembrane region" description="Helical" evidence="8">
    <location>
        <begin position="395"/>
        <end position="415"/>
    </location>
</feature>
<dbReference type="PRINTS" id="PR00173">
    <property type="entry name" value="EDTRNSPORT"/>
</dbReference>
<dbReference type="PANTHER" id="PTHR42865:SF5">
    <property type="entry name" value="L-CYSTINE TRANSPORTER TCYP"/>
    <property type="match status" value="1"/>
</dbReference>
<sequence length="451" mass="48561">MYLLIMMNLLAFLVLLLLLAQTSYMNWSLTKKSFYWSCDGSFIWVSLQFIYGPNSIILHESISWLNIVGSGYVQLLHMVVMPLIFSSILSAVSKLHNVSSLGKISLISIGTLLFTTVIAALVGIFIVHFFDLTAEGLIQGKAETTQLNTIQSKYMSQLTELSLPQLILSFIPKNPFLALASATSTSIISVVIFATFLGVAVLRMIKIDVTRGKSVLSAIDCLQAWVMNLVRLVMLLTPYGVLALMTKIVATTDVHHILKLGHFVIASYVGLGMMFLVHALLLFLSGVDPRKFFRHAWPVLTFAFTSRSSAASIPLNIEVQTHRLGVPESIANFSASFGANIGQNGCSGLYPAMLATMIAPTMGINPLDPLWIATLVAVVTISSVGVAGVGGGATFAALMVLPALGFPVTLVALLISIEPLVDMGRTALNVNGSMSAGVITNQFMKKSKPSS</sequence>
<feature type="transmembrane region" description="Helical" evidence="8">
    <location>
        <begin position="265"/>
        <end position="284"/>
    </location>
</feature>
<comment type="subcellular location">
    <subcellularLocation>
        <location evidence="1">Membrane</location>
        <topology evidence="1">Multi-pass membrane protein</topology>
    </subcellularLocation>
</comment>
<evidence type="ECO:0000313" key="10">
    <source>
        <dbReference type="Proteomes" id="UP000216438"/>
    </source>
</evidence>